<proteinExistence type="predicted"/>
<gene>
    <name evidence="1" type="ORF">ONZ43_g1453</name>
</gene>
<reference evidence="1" key="1">
    <citation type="submission" date="2022-11" db="EMBL/GenBank/DDBJ databases">
        <title>Genome Sequence of Nemania bipapillata.</title>
        <authorList>
            <person name="Buettner E."/>
        </authorList>
    </citation>
    <scope>NUCLEOTIDE SEQUENCE</scope>
    <source>
        <strain evidence="1">CP14</strain>
    </source>
</reference>
<protein>
    <submittedName>
        <fullName evidence="1">Uncharacterized protein</fullName>
    </submittedName>
</protein>
<organism evidence="1 2">
    <name type="scientific">Nemania bipapillata</name>
    <dbReference type="NCBI Taxonomy" id="110536"/>
    <lineage>
        <taxon>Eukaryota</taxon>
        <taxon>Fungi</taxon>
        <taxon>Dikarya</taxon>
        <taxon>Ascomycota</taxon>
        <taxon>Pezizomycotina</taxon>
        <taxon>Sordariomycetes</taxon>
        <taxon>Xylariomycetidae</taxon>
        <taxon>Xylariales</taxon>
        <taxon>Xylariaceae</taxon>
        <taxon>Nemania</taxon>
    </lineage>
</organism>
<dbReference type="EMBL" id="JAPESX010000252">
    <property type="protein sequence ID" value="KAJ8122321.1"/>
    <property type="molecule type" value="Genomic_DNA"/>
</dbReference>
<evidence type="ECO:0000313" key="2">
    <source>
        <dbReference type="Proteomes" id="UP001153334"/>
    </source>
</evidence>
<evidence type="ECO:0000313" key="1">
    <source>
        <dbReference type="EMBL" id="KAJ8122321.1"/>
    </source>
</evidence>
<accession>A0ACC2J4G2</accession>
<sequence>MQISTYLFAAIAAFAAQATAQATAQACLPNGNICVNCSIGPPLLLGFLLSPERGSLCSYYYSPRQNNDPKTASVSPASCTAPWPSRCAGRTRNALSSGPPSCGPFQDASTISLPFVTAIQAMFLRLSLPEPNKPATSAFSDLNNGGTSSVGLYAFQLAKFACLYVVATGSKQNHDLLISLGADAVVDYKDVA</sequence>
<comment type="caution">
    <text evidence="1">The sequence shown here is derived from an EMBL/GenBank/DDBJ whole genome shotgun (WGS) entry which is preliminary data.</text>
</comment>
<keyword evidence="2" id="KW-1185">Reference proteome</keyword>
<dbReference type="Proteomes" id="UP001153334">
    <property type="component" value="Unassembled WGS sequence"/>
</dbReference>
<name>A0ACC2J4G2_9PEZI</name>